<comment type="caution">
    <text evidence="2">The sequence shown here is derived from an EMBL/GenBank/DDBJ whole genome shotgun (WGS) entry which is preliminary data.</text>
</comment>
<accession>A0A328APX0</accession>
<evidence type="ECO:0000313" key="2">
    <source>
        <dbReference type="EMBL" id="RAK57040.1"/>
    </source>
</evidence>
<sequence>MRSAFATLIVAAGLATAAQAQAQDPAAQAPAAAAPVQAAPAAPAAQAAPAAPATPGAPQAAAVGENITLPTSGIGATVLNVIEKVCVPIVRGQSLDTVAKAQGWKLNKREGSWSMPLGGEKAHQVIIFAQNSNKTVCQGEIRYPIGQDEELFKAVNVWSALHQPQLQMQANYVAVDPDGVKRVRRSWEYYDQRTSTAVNISTMKKPDDSPLGKNYDAAAIFYQERTF</sequence>
<dbReference type="RefSeq" id="WP_111513492.1">
    <property type="nucleotide sequence ID" value="NZ_QFYR01000001.1"/>
</dbReference>
<organism evidence="2 3">
    <name type="scientific">Phenylobacterium deserti</name>
    <dbReference type="NCBI Taxonomy" id="1914756"/>
    <lineage>
        <taxon>Bacteria</taxon>
        <taxon>Pseudomonadati</taxon>
        <taxon>Pseudomonadota</taxon>
        <taxon>Alphaproteobacteria</taxon>
        <taxon>Caulobacterales</taxon>
        <taxon>Caulobacteraceae</taxon>
        <taxon>Phenylobacterium</taxon>
    </lineage>
</organism>
<dbReference type="AlphaFoldDB" id="A0A328APX0"/>
<reference evidence="3" key="1">
    <citation type="submission" date="2018-05" db="EMBL/GenBank/DDBJ databases">
        <authorList>
            <person name="Li X."/>
        </authorList>
    </citation>
    <scope>NUCLEOTIDE SEQUENCE [LARGE SCALE GENOMIC DNA]</scope>
    <source>
        <strain evidence="3">YIM 73061</strain>
    </source>
</reference>
<dbReference type="Proteomes" id="UP000249725">
    <property type="component" value="Unassembled WGS sequence"/>
</dbReference>
<name>A0A328APX0_9CAUL</name>
<feature type="signal peptide" evidence="1">
    <location>
        <begin position="1"/>
        <end position="22"/>
    </location>
</feature>
<dbReference type="OrthoDB" id="7210567at2"/>
<feature type="chain" id="PRO_5016256044" evidence="1">
    <location>
        <begin position="23"/>
        <end position="227"/>
    </location>
</feature>
<dbReference type="EMBL" id="QFYR01000001">
    <property type="protein sequence ID" value="RAK57040.1"/>
    <property type="molecule type" value="Genomic_DNA"/>
</dbReference>
<keyword evidence="3" id="KW-1185">Reference proteome</keyword>
<protein>
    <submittedName>
        <fullName evidence="2">Uncharacterized protein</fullName>
    </submittedName>
</protein>
<evidence type="ECO:0000313" key="3">
    <source>
        <dbReference type="Proteomes" id="UP000249725"/>
    </source>
</evidence>
<proteinExistence type="predicted"/>
<evidence type="ECO:0000256" key="1">
    <source>
        <dbReference type="SAM" id="SignalP"/>
    </source>
</evidence>
<keyword evidence="1" id="KW-0732">Signal</keyword>
<gene>
    <name evidence="2" type="ORF">DJ018_03520</name>
</gene>